<dbReference type="UniPathway" id="UPA00395">
    <property type="reaction ID" value="UER00653"/>
</dbReference>
<comment type="function">
    <text evidence="21">Catalyzes the phosphorylation of thymidine monophosphate (dTMP) to thymidine diphosphate (dTDP), the immediate precursor for the DNA building block dTTP, with ATP as the preferred phosphoryl donor in the presence of Mg(2+).</text>
</comment>
<evidence type="ECO:0000256" key="10">
    <source>
        <dbReference type="ARBA" id="ARBA00017144"/>
    </source>
</evidence>
<dbReference type="Gene3D" id="3.40.50.300">
    <property type="entry name" value="P-loop containing nucleotide triphosphate hydrolases"/>
    <property type="match status" value="1"/>
</dbReference>
<dbReference type="SUPFAM" id="SSF53383">
    <property type="entry name" value="PLP-dependent transferases"/>
    <property type="match status" value="1"/>
</dbReference>
<dbReference type="InterPro" id="IPR011059">
    <property type="entry name" value="Metal-dep_hydrolase_composite"/>
</dbReference>
<dbReference type="InterPro" id="IPR032466">
    <property type="entry name" value="Metal_Hydrolase"/>
</dbReference>
<dbReference type="SUPFAM" id="SSF52540">
    <property type="entry name" value="P-loop containing nucleoside triphosphate hydrolases"/>
    <property type="match status" value="1"/>
</dbReference>
<evidence type="ECO:0000256" key="11">
    <source>
        <dbReference type="ARBA" id="ARBA00022679"/>
    </source>
</evidence>
<protein>
    <recommendedName>
        <fullName evidence="10">Thymidylate kinase</fullName>
        <ecNumber evidence="9">2.7.4.9</ecNumber>
        <ecNumber evidence="8">3.5.2.5</ecNumber>
    </recommendedName>
    <alternativeName>
        <fullName evidence="19">dTMP kinase</fullName>
    </alternativeName>
</protein>
<comment type="catalytic activity">
    <reaction evidence="20">
        <text>dTMP + ATP = dTDP + ADP</text>
        <dbReference type="Rhea" id="RHEA:13517"/>
        <dbReference type="ChEBI" id="CHEBI:30616"/>
        <dbReference type="ChEBI" id="CHEBI:58369"/>
        <dbReference type="ChEBI" id="CHEBI:63528"/>
        <dbReference type="ChEBI" id="CHEBI:456216"/>
        <dbReference type="EC" id="2.7.4.9"/>
    </reaction>
</comment>
<dbReference type="Pfam" id="PF02223">
    <property type="entry name" value="Thymidylate_kin"/>
    <property type="match status" value="1"/>
</dbReference>
<keyword evidence="17" id="KW-0862">Zinc</keyword>
<evidence type="ECO:0000256" key="20">
    <source>
        <dbReference type="ARBA" id="ARBA00048743"/>
    </source>
</evidence>
<dbReference type="InterPro" id="IPR050138">
    <property type="entry name" value="DHOase/Allantoinase_Hydrolase"/>
</dbReference>
<gene>
    <name evidence="24" type="ORF">Baya_2686</name>
</gene>
<dbReference type="InterPro" id="IPR018094">
    <property type="entry name" value="Thymidylate_kinase"/>
</dbReference>
<sequence length="738" mass="81485">MEAGSAVSAVRSLKVFTGNELRPALITIKEGKIHNILLDPDDAAHQGEEVLDVGDSVVMPGLVDCHVHVNEPGRTTWEGYWTATRAAAAGGVTTIVDMPLNSIPPTTSLANFNKKLQAATGQCFVDTAFWGGVVPGNQLELRPMVQAGVAGFKCFLIHSGVDEFPQVREKDLHAAMKQLQGTESVLLFHAEQEVNSPLVENGDPCDYSTFLRSRPDVMEMEAIRTVTQFCLQYQVRCHIVHLSSAECLGLIRAARQAGAPLTVETTHHYLTLNSENIPSGATQFKCCPPIRDRANQEELWSALKTGDIDMVVSDHSPCTPDLKRLDSGDFTQAWGGISSLQFGLPLFWTSARKRGFAFPDVVKLLCKEPARLCRLDNQKGSLMPGHDADLVIWDPEKEFTVKEENIHHKNKMMDQIKSGIQYAFQTKNRMTLAVSGPGHAAMECAIFNSVESGESVLIAVNGIWGERAAEIAQRIGAKVNTIATSAGRIFTNNEIEQALAKYKPVLFFLTHGESSTGVVHPIDGIGELCHKRGALIVLEGVDKAGKSTQCKKLVHALQQSGRPAEEMRLNVDFQIGQLISSYLEKKNNLEDHTVHLLFSANRWELAPLMKKKLEQGITLVVDRYAFSGVAFTSAKPNFSLEWCKSPDAGLPKPDLVMFLQLNPSIAAERGEFGTERYETSTFQQTVQQRFEQLMKDPTVNWKVIDAARSIDVVHSDIKLLSENIIHTSENLPIEELWK</sequence>
<dbReference type="GO" id="GO:0006233">
    <property type="term" value="P:dTDP biosynthetic process"/>
    <property type="evidence" value="ECO:0007669"/>
    <property type="project" value="InterPro"/>
</dbReference>
<evidence type="ECO:0000256" key="13">
    <source>
        <dbReference type="ARBA" id="ARBA00022727"/>
    </source>
</evidence>
<comment type="catalytic activity">
    <reaction evidence="1">
        <text>(S)-allantoin + H2O = allantoate + H(+)</text>
        <dbReference type="Rhea" id="RHEA:17029"/>
        <dbReference type="ChEBI" id="CHEBI:15377"/>
        <dbReference type="ChEBI" id="CHEBI:15378"/>
        <dbReference type="ChEBI" id="CHEBI:15678"/>
        <dbReference type="ChEBI" id="CHEBI:17536"/>
        <dbReference type="EC" id="3.5.2.5"/>
    </reaction>
</comment>
<evidence type="ECO:0000256" key="19">
    <source>
        <dbReference type="ARBA" id="ARBA00029962"/>
    </source>
</evidence>
<keyword evidence="11" id="KW-0808">Transferase</keyword>
<dbReference type="OrthoDB" id="1924787at2759"/>
<organism evidence="24 25">
    <name type="scientific">Bagarius yarrelli</name>
    <name type="common">Goonch</name>
    <name type="synonym">Bagrus yarrelli</name>
    <dbReference type="NCBI Taxonomy" id="175774"/>
    <lineage>
        <taxon>Eukaryota</taxon>
        <taxon>Metazoa</taxon>
        <taxon>Chordata</taxon>
        <taxon>Craniata</taxon>
        <taxon>Vertebrata</taxon>
        <taxon>Euteleostomi</taxon>
        <taxon>Actinopterygii</taxon>
        <taxon>Neopterygii</taxon>
        <taxon>Teleostei</taxon>
        <taxon>Ostariophysi</taxon>
        <taxon>Siluriformes</taxon>
        <taxon>Sisoridae</taxon>
        <taxon>Sisorinae</taxon>
        <taxon>Bagarius</taxon>
    </lineage>
</organism>
<evidence type="ECO:0000256" key="16">
    <source>
        <dbReference type="ARBA" id="ARBA00022801"/>
    </source>
</evidence>
<name>A0A556VY96_BAGYA</name>
<comment type="caution">
    <text evidence="24">The sequence shown here is derived from an EMBL/GenBank/DDBJ whole genome shotgun (WGS) entry which is preliminary data.</text>
</comment>
<dbReference type="GO" id="GO:0005524">
    <property type="term" value="F:ATP binding"/>
    <property type="evidence" value="ECO:0007669"/>
    <property type="project" value="UniProtKB-KW"/>
</dbReference>
<evidence type="ECO:0000256" key="3">
    <source>
        <dbReference type="ARBA" id="ARBA00004968"/>
    </source>
</evidence>
<dbReference type="GO" id="GO:0004798">
    <property type="term" value="F:dTMP kinase activity"/>
    <property type="evidence" value="ECO:0007669"/>
    <property type="project" value="UniProtKB-EC"/>
</dbReference>
<dbReference type="InterPro" id="IPR017593">
    <property type="entry name" value="Allantoinase"/>
</dbReference>
<dbReference type="PROSITE" id="PS01331">
    <property type="entry name" value="THYMIDYLATE_KINASE"/>
    <property type="match status" value="1"/>
</dbReference>
<dbReference type="GO" id="GO:0006145">
    <property type="term" value="P:purine nucleobase catabolic process"/>
    <property type="evidence" value="ECO:0007669"/>
    <property type="project" value="TreeGrafter"/>
</dbReference>
<proteinExistence type="inferred from homology"/>
<dbReference type="HAMAP" id="MF_00165">
    <property type="entry name" value="Thymidylate_kinase"/>
    <property type="match status" value="1"/>
</dbReference>
<dbReference type="PANTHER" id="PTHR43668:SF2">
    <property type="entry name" value="ALLANTOINASE"/>
    <property type="match status" value="1"/>
</dbReference>
<dbReference type="InterPro" id="IPR018095">
    <property type="entry name" value="Thymidylate_kin_CS"/>
</dbReference>
<keyword evidence="18" id="KW-0067">ATP-binding</keyword>
<evidence type="ECO:0000256" key="18">
    <source>
        <dbReference type="ARBA" id="ARBA00022840"/>
    </source>
</evidence>
<evidence type="ECO:0000259" key="23">
    <source>
        <dbReference type="Pfam" id="PF02223"/>
    </source>
</evidence>
<evidence type="ECO:0000256" key="21">
    <source>
        <dbReference type="ARBA" id="ARBA00056272"/>
    </source>
</evidence>
<dbReference type="FunFam" id="3.20.20.140:FF:000032">
    <property type="entry name" value="Allantoinase Dal1"/>
    <property type="match status" value="1"/>
</dbReference>
<dbReference type="SUPFAM" id="SSF51556">
    <property type="entry name" value="Metallo-dependent hydrolases"/>
    <property type="match status" value="1"/>
</dbReference>
<dbReference type="PANTHER" id="PTHR43668">
    <property type="entry name" value="ALLANTOINASE"/>
    <property type="match status" value="1"/>
</dbReference>
<evidence type="ECO:0000256" key="12">
    <source>
        <dbReference type="ARBA" id="ARBA00022723"/>
    </source>
</evidence>
<comment type="subunit">
    <text evidence="7">Homotetramer.</text>
</comment>
<dbReference type="Pfam" id="PF01979">
    <property type="entry name" value="Amidohydro_1"/>
    <property type="match status" value="1"/>
</dbReference>
<dbReference type="FunFam" id="3.40.50.300:FF:000679">
    <property type="entry name" value="Thymidylate kinase"/>
    <property type="match status" value="1"/>
</dbReference>
<dbReference type="SUPFAM" id="SSF51338">
    <property type="entry name" value="Composite domain of metallo-dependent hydrolases"/>
    <property type="match status" value="1"/>
</dbReference>
<dbReference type="InterPro" id="IPR006680">
    <property type="entry name" value="Amidohydro-rel"/>
</dbReference>
<reference evidence="24 25" key="1">
    <citation type="journal article" date="2019" name="Genome Biol. Evol.">
        <title>Whole-Genome Sequencing of the Giant Devil Catfish, Bagarius yarrelli.</title>
        <authorList>
            <person name="Jiang W."/>
            <person name="Lv Y."/>
            <person name="Cheng L."/>
            <person name="Yang K."/>
            <person name="Chao B."/>
            <person name="Wang X."/>
            <person name="Li Y."/>
            <person name="Pan X."/>
            <person name="You X."/>
            <person name="Zhang Y."/>
            <person name="Yang J."/>
            <person name="Li J."/>
            <person name="Zhang X."/>
            <person name="Liu S."/>
            <person name="Sun C."/>
            <person name="Yang J."/>
            <person name="Shi Q."/>
        </authorList>
    </citation>
    <scope>NUCLEOTIDE SEQUENCE [LARGE SCALE GENOMIC DNA]</scope>
    <source>
        <strain evidence="24">JWS20170419001</strain>
        <tissue evidence="24">Muscle</tissue>
    </source>
</reference>
<evidence type="ECO:0000256" key="7">
    <source>
        <dbReference type="ARBA" id="ARBA00011881"/>
    </source>
</evidence>
<dbReference type="GO" id="GO:0050897">
    <property type="term" value="F:cobalt ion binding"/>
    <property type="evidence" value="ECO:0007669"/>
    <property type="project" value="InterPro"/>
</dbReference>
<dbReference type="GO" id="GO:0000256">
    <property type="term" value="P:allantoin catabolic process"/>
    <property type="evidence" value="ECO:0007669"/>
    <property type="project" value="UniProtKB-UniPathway"/>
</dbReference>
<keyword evidence="25" id="KW-1185">Reference proteome</keyword>
<dbReference type="NCBIfam" id="TIGR00041">
    <property type="entry name" value="DTMP_kinase"/>
    <property type="match status" value="1"/>
</dbReference>
<dbReference type="EC" id="2.7.4.9" evidence="9"/>
<feature type="domain" description="Amidohydrolase-related" evidence="22">
    <location>
        <begin position="57"/>
        <end position="400"/>
    </location>
</feature>
<keyword evidence="14" id="KW-0547">Nucleotide-binding</keyword>
<keyword evidence="13" id="KW-0545">Nucleotide biosynthesis</keyword>
<feature type="domain" description="Thymidylate kinase-like" evidence="23">
    <location>
        <begin position="538"/>
        <end position="717"/>
    </location>
</feature>
<comment type="pathway">
    <text evidence="4">Pyrimidine metabolism; dTTP biosynthesis.</text>
</comment>
<dbReference type="AlphaFoldDB" id="A0A556VY96"/>
<evidence type="ECO:0000256" key="6">
    <source>
        <dbReference type="ARBA" id="ARBA00010368"/>
    </source>
</evidence>
<evidence type="ECO:0000256" key="5">
    <source>
        <dbReference type="ARBA" id="ARBA00009776"/>
    </source>
</evidence>
<comment type="similarity">
    <text evidence="5">Belongs to the thymidylate kinase family.</text>
</comment>
<evidence type="ECO:0000256" key="2">
    <source>
        <dbReference type="ARBA" id="ARBA00001947"/>
    </source>
</evidence>
<dbReference type="EC" id="3.5.2.5" evidence="8"/>
<accession>A0A556VY96</accession>
<comment type="similarity">
    <text evidence="6">Belongs to the metallo-dependent hydrolases superfamily. Allantoinase family.</text>
</comment>
<evidence type="ECO:0000313" key="24">
    <source>
        <dbReference type="EMBL" id="TVK90605.1"/>
    </source>
</evidence>
<evidence type="ECO:0000313" key="25">
    <source>
        <dbReference type="Proteomes" id="UP000319801"/>
    </source>
</evidence>
<dbReference type="NCBIfam" id="TIGR03178">
    <property type="entry name" value="allantoinase"/>
    <property type="match status" value="1"/>
</dbReference>
<evidence type="ECO:0000256" key="4">
    <source>
        <dbReference type="ARBA" id="ARBA00004992"/>
    </source>
</evidence>
<dbReference type="InterPro" id="IPR027417">
    <property type="entry name" value="P-loop_NTPase"/>
</dbReference>
<dbReference type="Gene3D" id="3.20.20.140">
    <property type="entry name" value="Metal-dependent hydrolases"/>
    <property type="match status" value="1"/>
</dbReference>
<dbReference type="CDD" id="cd01672">
    <property type="entry name" value="TMPK"/>
    <property type="match status" value="1"/>
</dbReference>
<keyword evidence="16" id="KW-0378">Hydrolase</keyword>
<evidence type="ECO:0000256" key="17">
    <source>
        <dbReference type="ARBA" id="ARBA00022833"/>
    </source>
</evidence>
<evidence type="ECO:0000256" key="15">
    <source>
        <dbReference type="ARBA" id="ARBA00022777"/>
    </source>
</evidence>
<dbReference type="EMBL" id="VCAZ01000007">
    <property type="protein sequence ID" value="TVK90605.1"/>
    <property type="molecule type" value="Genomic_DNA"/>
</dbReference>
<dbReference type="GO" id="GO:0005737">
    <property type="term" value="C:cytoplasm"/>
    <property type="evidence" value="ECO:0007669"/>
    <property type="project" value="TreeGrafter"/>
</dbReference>
<comment type="pathway">
    <text evidence="3">Nitrogen metabolism; (S)-allantoin degradation; allantoate from (S)-allantoin: step 1/1.</text>
</comment>
<evidence type="ECO:0000256" key="9">
    <source>
        <dbReference type="ARBA" id="ARBA00012980"/>
    </source>
</evidence>
<evidence type="ECO:0000256" key="14">
    <source>
        <dbReference type="ARBA" id="ARBA00022741"/>
    </source>
</evidence>
<dbReference type="GO" id="GO:0008270">
    <property type="term" value="F:zinc ion binding"/>
    <property type="evidence" value="ECO:0007669"/>
    <property type="project" value="InterPro"/>
</dbReference>
<evidence type="ECO:0000256" key="1">
    <source>
        <dbReference type="ARBA" id="ARBA00001756"/>
    </source>
</evidence>
<dbReference type="GO" id="GO:0004038">
    <property type="term" value="F:allantoinase activity"/>
    <property type="evidence" value="ECO:0007669"/>
    <property type="project" value="UniProtKB-EC"/>
</dbReference>
<evidence type="ECO:0000259" key="22">
    <source>
        <dbReference type="Pfam" id="PF01979"/>
    </source>
</evidence>
<evidence type="ECO:0000256" key="8">
    <source>
        <dbReference type="ARBA" id="ARBA00012863"/>
    </source>
</evidence>
<keyword evidence="15" id="KW-0418">Kinase</keyword>
<comment type="cofactor">
    <cofactor evidence="2">
        <name>Zn(2+)</name>
        <dbReference type="ChEBI" id="CHEBI:29105"/>
    </cofactor>
</comment>
<dbReference type="InterPro" id="IPR039430">
    <property type="entry name" value="Thymidylate_kin-like_dom"/>
</dbReference>
<dbReference type="Proteomes" id="UP000319801">
    <property type="component" value="Unassembled WGS sequence"/>
</dbReference>
<keyword evidence="12" id="KW-0479">Metal-binding</keyword>
<dbReference type="InterPro" id="IPR015424">
    <property type="entry name" value="PyrdxlP-dep_Trfase"/>
</dbReference>